<dbReference type="Pfam" id="PF03966">
    <property type="entry name" value="Trm112p"/>
    <property type="match status" value="1"/>
</dbReference>
<dbReference type="InterPro" id="IPR005651">
    <property type="entry name" value="Trm112-like"/>
</dbReference>
<dbReference type="HAMAP" id="MF_01187">
    <property type="entry name" value="UPF0434"/>
    <property type="match status" value="1"/>
</dbReference>
<dbReference type="GO" id="GO:0005829">
    <property type="term" value="C:cytosol"/>
    <property type="evidence" value="ECO:0007669"/>
    <property type="project" value="TreeGrafter"/>
</dbReference>
<accession>K2KZ08</accession>
<comment type="caution">
    <text evidence="2">The sequence shown here is derived from an EMBL/GenBank/DDBJ whole genome shotgun (WGS) entry which is preliminary data.</text>
</comment>
<dbReference type="PANTHER" id="PTHR33505">
    <property type="entry name" value="ZGC:162634"/>
    <property type="match status" value="1"/>
</dbReference>
<dbReference type="STRING" id="740709.A10D4_08999"/>
<dbReference type="Gene3D" id="2.20.25.10">
    <property type="match status" value="1"/>
</dbReference>
<evidence type="ECO:0000313" key="2">
    <source>
        <dbReference type="EMBL" id="EKE82965.1"/>
    </source>
</evidence>
<dbReference type="eggNOG" id="COG2835">
    <property type="taxonomic scope" value="Bacteria"/>
</dbReference>
<dbReference type="RefSeq" id="WP_008489065.1">
    <property type="nucleotide sequence ID" value="NZ_AMRG01000010.1"/>
</dbReference>
<protein>
    <recommendedName>
        <fullName evidence="1">UPF0434 protein A10D4_08999</fullName>
    </recommendedName>
</protein>
<evidence type="ECO:0000256" key="1">
    <source>
        <dbReference type="HAMAP-Rule" id="MF_01187"/>
    </source>
</evidence>
<keyword evidence="3" id="KW-1185">Reference proteome</keyword>
<dbReference type="PANTHER" id="PTHR33505:SF4">
    <property type="entry name" value="PROTEIN PREY, MITOCHONDRIAL"/>
    <property type="match status" value="1"/>
</dbReference>
<organism evidence="2 3">
    <name type="scientific">Idiomarina xiamenensis 10-D-4</name>
    <dbReference type="NCBI Taxonomy" id="740709"/>
    <lineage>
        <taxon>Bacteria</taxon>
        <taxon>Pseudomonadati</taxon>
        <taxon>Pseudomonadota</taxon>
        <taxon>Gammaproteobacteria</taxon>
        <taxon>Alteromonadales</taxon>
        <taxon>Idiomarinaceae</taxon>
        <taxon>Idiomarina</taxon>
    </lineage>
</organism>
<dbReference type="AlphaFoldDB" id="K2KZ08"/>
<comment type="similarity">
    <text evidence="1">Belongs to the UPF0434 family.</text>
</comment>
<proteinExistence type="inferred from homology"/>
<name>K2KZ08_9GAMM</name>
<sequence>MAVDKQTLALLACPLCKGKLVWYAEKQELVCRGDQLAYAIENDIPVLMASKARHLDQAELAQVPS</sequence>
<dbReference type="PATRIC" id="fig|740709.3.peg.1820"/>
<gene>
    <name evidence="2" type="ORF">A10D4_08999</name>
</gene>
<dbReference type="SUPFAM" id="SSF158997">
    <property type="entry name" value="Trm112p-like"/>
    <property type="match status" value="1"/>
</dbReference>
<dbReference type="Proteomes" id="UP000014115">
    <property type="component" value="Unassembled WGS sequence"/>
</dbReference>
<reference evidence="2 3" key="1">
    <citation type="journal article" date="2012" name="J. Bacteriol.">
        <title>Genome Sequence of Idiomarina xiamenensis Type Strain 10-D-4.</title>
        <authorList>
            <person name="Lai Q."/>
            <person name="Wang L."/>
            <person name="Wang W."/>
            <person name="Shao Z."/>
        </authorList>
    </citation>
    <scope>NUCLEOTIDE SEQUENCE [LARGE SCALE GENOMIC DNA]</scope>
    <source>
        <strain evidence="2 3">10-D-4</strain>
    </source>
</reference>
<evidence type="ECO:0000313" key="3">
    <source>
        <dbReference type="Proteomes" id="UP000014115"/>
    </source>
</evidence>
<dbReference type="OrthoDB" id="9812205at2"/>
<dbReference type="EMBL" id="AMRG01000010">
    <property type="protein sequence ID" value="EKE82965.1"/>
    <property type="molecule type" value="Genomic_DNA"/>
</dbReference>